<dbReference type="CDD" id="cd10924">
    <property type="entry name" value="CE4_COG4878"/>
    <property type="match status" value="1"/>
</dbReference>
<dbReference type="AlphaFoldDB" id="A0A1I3CFU4"/>
<dbReference type="Proteomes" id="UP000183639">
    <property type="component" value="Unassembled WGS sequence"/>
</dbReference>
<dbReference type="OrthoDB" id="9761886at2"/>
<dbReference type="Gene3D" id="3.20.20.370">
    <property type="entry name" value="Glycoside hydrolase/deacetylase"/>
    <property type="match status" value="1"/>
</dbReference>
<protein>
    <recommendedName>
        <fullName evidence="3">DUF2194 domain-containing protein</fullName>
    </recommendedName>
</protein>
<gene>
    <name evidence="1" type="ORF">SAMN04487861_103105</name>
</gene>
<evidence type="ECO:0000313" key="1">
    <source>
        <dbReference type="EMBL" id="SFH73246.1"/>
    </source>
</evidence>
<sequence>MDKRGIALVFALVMVLGVFFQFSRMDGFLHLSPLRNLALLPAMEEQGDAVAQARDRYLILYDPRDVGSVFARHRLAKILAQQKKDCDIASIYADDTAVDGGYRGVLLASGSLERVACLPAVRQYAAAGGTVAVLMRLEAADGSLPQDLLAELGVARLGGGKTVRGIHLWTDFLFGGQGASFGEGTVYDTVCTEAQLSGDATLHISAADGQPLLWEHAAGKGKYLVYNGSVRDDKTNAGLLTAVIAHCGAEDIYPVLGTKLVFIDDFPAPIPEGTNPKIYAEMQLTTEDFYRQRWWPYMRQAAKDFNLKYTGLIIESYGNQVEGPFVPPAGSRIRNDFIIYGRELLDMGGELGIHGYNHQSLAPAGYNQGNLDYQPWPSQQAMAESLQELRRYVEDAYPGYEIRAYVPPSDILSPEGKAAIRQVFPEVRIFSSLFDGVAPDKAYITDFDRQGDGTYDIPRTSAGYMPSRQSIYEQISVINYIGCFSHFVHPDEMFYVESQDKSWAMMEKGFRAFLAEMQARYDWLRPVTDSECAAYLDDYLDMDYRVQRLTDRLVLHCWDFGHPLRFILHTDKTIGHAEGAEFTRIGTDCYMIETQSAKAVLFWKEEN</sequence>
<dbReference type="InterPro" id="IPR018695">
    <property type="entry name" value="DUF2194"/>
</dbReference>
<dbReference type="GO" id="GO:0005975">
    <property type="term" value="P:carbohydrate metabolic process"/>
    <property type="evidence" value="ECO:0007669"/>
    <property type="project" value="InterPro"/>
</dbReference>
<name>A0A1I3CFU4_SELRU</name>
<dbReference type="RefSeq" id="WP_075442186.1">
    <property type="nucleotide sequence ID" value="NZ_FOQK01000003.1"/>
</dbReference>
<evidence type="ECO:0000313" key="2">
    <source>
        <dbReference type="Proteomes" id="UP000183639"/>
    </source>
</evidence>
<dbReference type="InterPro" id="IPR011330">
    <property type="entry name" value="Glyco_hydro/deAcase_b/a-brl"/>
</dbReference>
<reference evidence="1 2" key="1">
    <citation type="submission" date="2016-10" db="EMBL/GenBank/DDBJ databases">
        <authorList>
            <person name="de Groot N.N."/>
        </authorList>
    </citation>
    <scope>NUCLEOTIDE SEQUENCE [LARGE SCALE GENOMIC DNA]</scope>
    <source>
        <strain evidence="1 2">Z108</strain>
    </source>
</reference>
<dbReference type="SUPFAM" id="SSF88713">
    <property type="entry name" value="Glycoside hydrolase/deacetylase"/>
    <property type="match status" value="1"/>
</dbReference>
<dbReference type="EMBL" id="FOQK01000003">
    <property type="protein sequence ID" value="SFH73246.1"/>
    <property type="molecule type" value="Genomic_DNA"/>
</dbReference>
<proteinExistence type="predicted"/>
<organism evidence="1 2">
    <name type="scientific">Selenomonas ruminantium</name>
    <dbReference type="NCBI Taxonomy" id="971"/>
    <lineage>
        <taxon>Bacteria</taxon>
        <taxon>Bacillati</taxon>
        <taxon>Bacillota</taxon>
        <taxon>Negativicutes</taxon>
        <taxon>Selenomonadales</taxon>
        <taxon>Selenomonadaceae</taxon>
        <taxon>Selenomonas</taxon>
    </lineage>
</organism>
<accession>A0A1I3CFU4</accession>
<evidence type="ECO:0008006" key="3">
    <source>
        <dbReference type="Google" id="ProtNLM"/>
    </source>
</evidence>
<dbReference type="Pfam" id="PF09960">
    <property type="entry name" value="DUF2194"/>
    <property type="match status" value="1"/>
</dbReference>